<dbReference type="PANTHER" id="PTHR10434:SF40">
    <property type="entry name" value="1-ACYL-SN-GLYCEROL-3-PHOSPHATE ACYLTRANSFERASE"/>
    <property type="match status" value="1"/>
</dbReference>
<sequence>MTNAKVSPWLSCLVYPLGCYLLLPSYFGKLEIAGRENIPRIGPVILAPTHRSRWDALIIPYTAGRWQTGRDLRYLVSENEMRGLQGWFISRMGGFPVDPQHPALSTIRESIKVLSQGEMLVIFPEGDIYRQQPVQPLKGGIGRIALKAQSQREVKESVKIVPISIHYSQAYPNWGTKVKVKVGCPLDVADYPVDTVKTSAQRLTEDLEGALKDLYEMDNKWEKQFSCKTSWHQERLTTHH</sequence>
<dbReference type="Pfam" id="PF01553">
    <property type="entry name" value="Acyltransferase"/>
    <property type="match status" value="1"/>
</dbReference>
<dbReference type="OrthoDB" id="9803035at2"/>
<dbReference type="Proteomes" id="UP000010482">
    <property type="component" value="Chromosome"/>
</dbReference>
<dbReference type="SMART" id="SM00563">
    <property type="entry name" value="PlsC"/>
    <property type="match status" value="1"/>
</dbReference>
<dbReference type="HOGENOM" id="CLU_027938_3_0_3"/>
<dbReference type="PATRIC" id="fig|13035.3.peg.1547"/>
<evidence type="ECO:0000256" key="2">
    <source>
        <dbReference type="ARBA" id="ARBA00023315"/>
    </source>
</evidence>
<dbReference type="RefSeq" id="WP_015229076.1">
    <property type="nucleotide sequence ID" value="NC_019780.1"/>
</dbReference>
<dbReference type="PANTHER" id="PTHR10434">
    <property type="entry name" value="1-ACYL-SN-GLYCEROL-3-PHOSPHATE ACYLTRANSFERASE"/>
    <property type="match status" value="1"/>
</dbReference>
<dbReference type="CDD" id="cd07989">
    <property type="entry name" value="LPLAT_AGPAT-like"/>
    <property type="match status" value="1"/>
</dbReference>
<dbReference type="eggNOG" id="COG0204">
    <property type="taxonomic scope" value="Bacteria"/>
</dbReference>
<protein>
    <submittedName>
        <fullName evidence="4">1-acyl-sn-glycerol-3-phosphate acyltransferase</fullName>
    </submittedName>
</protein>
<organism evidence="4 5">
    <name type="scientific">Dactylococcopsis salina (strain PCC 8305)</name>
    <name type="common">Myxobactron salinum</name>
    <dbReference type="NCBI Taxonomy" id="13035"/>
    <lineage>
        <taxon>Bacteria</taxon>
        <taxon>Bacillati</taxon>
        <taxon>Cyanobacteriota</taxon>
        <taxon>Cyanophyceae</taxon>
        <taxon>Nodosilineales</taxon>
        <taxon>Cymatolegaceae</taxon>
        <taxon>Dactylococcopsis</taxon>
    </lineage>
</organism>
<dbReference type="SUPFAM" id="SSF69593">
    <property type="entry name" value="Glycerol-3-phosphate (1)-acyltransferase"/>
    <property type="match status" value="1"/>
</dbReference>
<keyword evidence="2 4" id="KW-0012">Acyltransferase</keyword>
<dbReference type="GO" id="GO:0006654">
    <property type="term" value="P:phosphatidic acid biosynthetic process"/>
    <property type="evidence" value="ECO:0007669"/>
    <property type="project" value="TreeGrafter"/>
</dbReference>
<feature type="domain" description="Phospholipid/glycerol acyltransferase" evidence="3">
    <location>
        <begin position="44"/>
        <end position="168"/>
    </location>
</feature>
<keyword evidence="1" id="KW-0808">Transferase</keyword>
<evidence type="ECO:0000256" key="1">
    <source>
        <dbReference type="ARBA" id="ARBA00022679"/>
    </source>
</evidence>
<evidence type="ECO:0000313" key="4">
    <source>
        <dbReference type="EMBL" id="AFZ50071.1"/>
    </source>
</evidence>
<dbReference type="InterPro" id="IPR002123">
    <property type="entry name" value="Plipid/glycerol_acylTrfase"/>
</dbReference>
<dbReference type="EMBL" id="CP003944">
    <property type="protein sequence ID" value="AFZ50071.1"/>
    <property type="molecule type" value="Genomic_DNA"/>
</dbReference>
<reference evidence="4" key="1">
    <citation type="submission" date="2012-04" db="EMBL/GenBank/DDBJ databases">
        <title>Finished genome of Dactylococcopsis salina PCC 8305.</title>
        <authorList>
            <consortium name="US DOE Joint Genome Institute"/>
            <person name="Gugger M."/>
            <person name="Coursin T."/>
            <person name="Rippka R."/>
            <person name="Tandeau De Marsac N."/>
            <person name="Huntemann M."/>
            <person name="Wei C.-L."/>
            <person name="Han J."/>
            <person name="Detter J.C."/>
            <person name="Han C."/>
            <person name="Tapia R."/>
            <person name="Daligault H."/>
            <person name="Chen A."/>
            <person name="Krypides N."/>
            <person name="Mavromatis K."/>
            <person name="Markowitz V."/>
            <person name="Szeto E."/>
            <person name="Ivanova N."/>
            <person name="Ovchinnikova G."/>
            <person name="Pagani I."/>
            <person name="Pati A."/>
            <person name="Goodwin L."/>
            <person name="Peters L."/>
            <person name="Pitluck S."/>
            <person name="Woyke T."/>
            <person name="Kerfeld C."/>
        </authorList>
    </citation>
    <scope>NUCLEOTIDE SEQUENCE [LARGE SCALE GENOMIC DNA]</scope>
    <source>
        <strain evidence="4">PCC 8305</strain>
    </source>
</reference>
<dbReference type="KEGG" id="dsl:Dacsa_1377"/>
<proteinExistence type="predicted"/>
<accession>K9YT02</accession>
<dbReference type="GO" id="GO:0003841">
    <property type="term" value="F:1-acylglycerol-3-phosphate O-acyltransferase activity"/>
    <property type="evidence" value="ECO:0007669"/>
    <property type="project" value="TreeGrafter"/>
</dbReference>
<gene>
    <name evidence="4" type="ORF">Dacsa_1377</name>
</gene>
<name>K9YT02_DACS8</name>
<evidence type="ECO:0000259" key="3">
    <source>
        <dbReference type="SMART" id="SM00563"/>
    </source>
</evidence>
<dbReference type="STRING" id="13035.Dacsa_1377"/>
<evidence type="ECO:0000313" key="5">
    <source>
        <dbReference type="Proteomes" id="UP000010482"/>
    </source>
</evidence>
<dbReference type="AlphaFoldDB" id="K9YT02"/>
<keyword evidence="5" id="KW-1185">Reference proteome</keyword>